<protein>
    <submittedName>
        <fullName evidence="10">Paraquat-inducible protein B</fullName>
    </submittedName>
</protein>
<evidence type="ECO:0000256" key="1">
    <source>
        <dbReference type="ARBA" id="ARBA00004533"/>
    </source>
</evidence>
<feature type="coiled-coil region" evidence="7">
    <location>
        <begin position="440"/>
        <end position="483"/>
    </location>
</feature>
<evidence type="ECO:0000256" key="4">
    <source>
        <dbReference type="ARBA" id="ARBA00022692"/>
    </source>
</evidence>
<dbReference type="OrthoDB" id="9806984at2"/>
<keyword evidence="4 8" id="KW-0812">Transmembrane</keyword>
<keyword evidence="6 8" id="KW-0472">Membrane</keyword>
<evidence type="ECO:0000256" key="5">
    <source>
        <dbReference type="ARBA" id="ARBA00022989"/>
    </source>
</evidence>
<dbReference type="PANTHER" id="PTHR30462">
    <property type="entry name" value="INTERMEMBRANE TRANSPORT PROTEIN PQIB-RELATED"/>
    <property type="match status" value="1"/>
</dbReference>
<proteinExistence type="predicted"/>
<organism evidence="10 11">
    <name type="scientific">Succinivibrio dextrinosolvens</name>
    <dbReference type="NCBI Taxonomy" id="83771"/>
    <lineage>
        <taxon>Bacteria</taxon>
        <taxon>Pseudomonadati</taxon>
        <taxon>Pseudomonadota</taxon>
        <taxon>Gammaproteobacteria</taxon>
        <taxon>Aeromonadales</taxon>
        <taxon>Succinivibrionaceae</taxon>
        <taxon>Succinivibrio</taxon>
    </lineage>
</organism>
<sequence>MSNTNEMAKVNPLRKISFAWIIPLLALIITAIMLWDNTLNKGPEVELIVPSADGIEAGKTLVKFRSVNVGRVETVEIEDDLKSVRLGIRMNPNTDDLLLEDSKFWIVKPRIDTNSISGLDTLLGGSYIQIALGSSDKRADRFVAEEHQPVNPYNEDGVTVTLKSNGKESIPEGTVVEYKGVEVGNVATSKLDPNTDTFEYQLFIRKPYDVLLKGNVFFWNDAGIDLKINGSGVSLSTKSVLSVLQGTITFEGFGFRNADKMLDLSKTYQLYENRDAAENEMLKSYPKFLVNLGHDAGALEAGSDIYYRGVPAGKVIEVPWHIDDVDFIAPDDDIYALVSLYTYSESNEEVATKFFKEKLDENKVCINTYSASILSGENALNLEIGDHVKCKAKEKEFDGIRVIPMQNDISSTPQRLMGEILTELKGMKLDKTSTELRKTMVELQKTLHHMSNTLDSVNQQQLVKELTQTVKQFEKTMAGFDAQGKIYKDMSQLVIQLNQALKDLKPAVKDVGQKPNSIIFSDTTSDPVPGRR</sequence>
<evidence type="ECO:0000313" key="11">
    <source>
        <dbReference type="Proteomes" id="UP000243374"/>
    </source>
</evidence>
<keyword evidence="7" id="KW-0175">Coiled coil</keyword>
<evidence type="ECO:0000256" key="6">
    <source>
        <dbReference type="ARBA" id="ARBA00023136"/>
    </source>
</evidence>
<reference evidence="10 11" key="1">
    <citation type="submission" date="2016-10" db="EMBL/GenBank/DDBJ databases">
        <authorList>
            <person name="Varghese N."/>
            <person name="Submissions S."/>
        </authorList>
    </citation>
    <scope>NUCLEOTIDE SEQUENCE [LARGE SCALE GENOMIC DNA]</scope>
    <source>
        <strain evidence="10 11">22B</strain>
    </source>
</reference>
<dbReference type="EMBL" id="FOSF01000049">
    <property type="protein sequence ID" value="SFK28818.1"/>
    <property type="molecule type" value="Genomic_DNA"/>
</dbReference>
<comment type="subcellular location">
    <subcellularLocation>
        <location evidence="1">Cell inner membrane</location>
    </subcellularLocation>
</comment>
<feature type="domain" description="Mce/MlaD" evidence="9">
    <location>
        <begin position="157"/>
        <end position="232"/>
    </location>
</feature>
<keyword evidence="3" id="KW-0997">Cell inner membrane</keyword>
<dbReference type="InterPro" id="IPR003399">
    <property type="entry name" value="Mce/MlaD"/>
</dbReference>
<evidence type="ECO:0000259" key="9">
    <source>
        <dbReference type="Pfam" id="PF02470"/>
    </source>
</evidence>
<name>A0A662ZB45_9GAMM</name>
<dbReference type="Proteomes" id="UP000243374">
    <property type="component" value="Unassembled WGS sequence"/>
</dbReference>
<accession>A0A662ZB45</accession>
<dbReference type="Pfam" id="PF02470">
    <property type="entry name" value="MlaD"/>
    <property type="match status" value="2"/>
</dbReference>
<keyword evidence="2" id="KW-1003">Cell membrane</keyword>
<gene>
    <name evidence="10" type="ORF">SAMN04487865_10499</name>
</gene>
<feature type="transmembrane region" description="Helical" evidence="8">
    <location>
        <begin position="16"/>
        <end position="35"/>
    </location>
</feature>
<evidence type="ECO:0000256" key="8">
    <source>
        <dbReference type="SAM" id="Phobius"/>
    </source>
</evidence>
<evidence type="ECO:0000256" key="3">
    <source>
        <dbReference type="ARBA" id="ARBA00022519"/>
    </source>
</evidence>
<dbReference type="AlphaFoldDB" id="A0A662ZB45"/>
<dbReference type="InterPro" id="IPR051800">
    <property type="entry name" value="PqiA-PqiB_transport"/>
</dbReference>
<dbReference type="GO" id="GO:0005886">
    <property type="term" value="C:plasma membrane"/>
    <property type="evidence" value="ECO:0007669"/>
    <property type="project" value="UniProtKB-SubCell"/>
</dbReference>
<keyword evidence="11" id="KW-1185">Reference proteome</keyword>
<evidence type="ECO:0000256" key="7">
    <source>
        <dbReference type="SAM" id="Coils"/>
    </source>
</evidence>
<keyword evidence="5 8" id="KW-1133">Transmembrane helix</keyword>
<dbReference type="RefSeq" id="WP_074841266.1">
    <property type="nucleotide sequence ID" value="NZ_CP047056.1"/>
</dbReference>
<evidence type="ECO:0000256" key="2">
    <source>
        <dbReference type="ARBA" id="ARBA00022475"/>
    </source>
</evidence>
<feature type="domain" description="Mce/MlaD" evidence="9">
    <location>
        <begin position="42"/>
        <end position="131"/>
    </location>
</feature>
<dbReference type="PANTHER" id="PTHR30462:SF2">
    <property type="entry name" value="INTERMEMBRANE TRANSPORT PROTEIN PQIB"/>
    <property type="match status" value="1"/>
</dbReference>
<evidence type="ECO:0000313" key="10">
    <source>
        <dbReference type="EMBL" id="SFK28818.1"/>
    </source>
</evidence>